<evidence type="ECO:0000313" key="2">
    <source>
        <dbReference type="Proteomes" id="UP001589532"/>
    </source>
</evidence>
<keyword evidence="2" id="KW-1185">Reference proteome</keyword>
<evidence type="ECO:0000313" key="1">
    <source>
        <dbReference type="EMBL" id="MFB9629729.1"/>
    </source>
</evidence>
<reference evidence="1 2" key="1">
    <citation type="submission" date="2024-09" db="EMBL/GenBank/DDBJ databases">
        <authorList>
            <person name="Sun Q."/>
            <person name="Mori K."/>
        </authorList>
    </citation>
    <scope>NUCLEOTIDE SEQUENCE [LARGE SCALE GENOMIC DNA]</scope>
    <source>
        <strain evidence="1 2">JCM 3143</strain>
    </source>
</reference>
<organism evidence="1 2">
    <name type="scientific">Nonomuraea helvata</name>
    <dbReference type="NCBI Taxonomy" id="37484"/>
    <lineage>
        <taxon>Bacteria</taxon>
        <taxon>Bacillati</taxon>
        <taxon>Actinomycetota</taxon>
        <taxon>Actinomycetes</taxon>
        <taxon>Streptosporangiales</taxon>
        <taxon>Streptosporangiaceae</taxon>
        <taxon>Nonomuraea</taxon>
    </lineage>
</organism>
<gene>
    <name evidence="1" type="ORF">ACFFSA_42215</name>
</gene>
<dbReference type="Proteomes" id="UP001589532">
    <property type="component" value="Unassembled WGS sequence"/>
</dbReference>
<protein>
    <recommendedName>
        <fullName evidence="3">Helix-turn-helix domain-containing protein</fullName>
    </recommendedName>
</protein>
<evidence type="ECO:0008006" key="3">
    <source>
        <dbReference type="Google" id="ProtNLM"/>
    </source>
</evidence>
<dbReference type="RefSeq" id="WP_345002269.1">
    <property type="nucleotide sequence ID" value="NZ_BAAAXV010000009.1"/>
</dbReference>
<dbReference type="EMBL" id="JBHMBW010000063">
    <property type="protein sequence ID" value="MFB9629729.1"/>
    <property type="molecule type" value="Genomic_DNA"/>
</dbReference>
<accession>A0ABV5SDF9</accession>
<name>A0ABV5SDF9_9ACTN</name>
<comment type="caution">
    <text evidence="1">The sequence shown here is derived from an EMBL/GenBank/DDBJ whole genome shotgun (WGS) entry which is preliminary data.</text>
</comment>
<sequence>MNAAAESRSATGRGTPLTSEGRLRLCLRIDAGRPIAHVAAEAGLSRRCRNRSTLSRSN</sequence>
<proteinExistence type="predicted"/>